<dbReference type="Gene3D" id="3.40.30.10">
    <property type="entry name" value="Glutaredoxin"/>
    <property type="match status" value="1"/>
</dbReference>
<dbReference type="RefSeq" id="WP_250198513.1">
    <property type="nucleotide sequence ID" value="NZ_CP097636.1"/>
</dbReference>
<dbReference type="Pfam" id="PF14497">
    <property type="entry name" value="GST_C_3"/>
    <property type="match status" value="1"/>
</dbReference>
<dbReference type="Proteomes" id="UP001056201">
    <property type="component" value="Chromosome 2"/>
</dbReference>
<dbReference type="SFLD" id="SFLDS00019">
    <property type="entry name" value="Glutathione_Transferase_(cytos"/>
    <property type="match status" value="1"/>
</dbReference>
<dbReference type="PANTHER" id="PTHR44051">
    <property type="entry name" value="GLUTATHIONE S-TRANSFERASE-RELATED"/>
    <property type="match status" value="1"/>
</dbReference>
<dbReference type="PANTHER" id="PTHR44051:SF8">
    <property type="entry name" value="GLUTATHIONE S-TRANSFERASE GSTA"/>
    <property type="match status" value="1"/>
</dbReference>
<protein>
    <submittedName>
        <fullName evidence="3">Glutathione S-transferase family protein</fullName>
    </submittedName>
</protein>
<dbReference type="PROSITE" id="PS50404">
    <property type="entry name" value="GST_NTER"/>
    <property type="match status" value="1"/>
</dbReference>
<evidence type="ECO:0000259" key="2">
    <source>
        <dbReference type="PROSITE" id="PS50405"/>
    </source>
</evidence>
<dbReference type="CDD" id="cd03057">
    <property type="entry name" value="GST_N_Beta"/>
    <property type="match status" value="1"/>
</dbReference>
<dbReference type="SUPFAM" id="SSF47616">
    <property type="entry name" value="GST C-terminal domain-like"/>
    <property type="match status" value="1"/>
</dbReference>
<dbReference type="SUPFAM" id="SSF52833">
    <property type="entry name" value="Thioredoxin-like"/>
    <property type="match status" value="1"/>
</dbReference>
<keyword evidence="4" id="KW-1185">Reference proteome</keyword>
<dbReference type="EMBL" id="CP097636">
    <property type="protein sequence ID" value="URI10309.1"/>
    <property type="molecule type" value="Genomic_DNA"/>
</dbReference>
<organism evidence="3 4">
    <name type="scientific">Aquincola tertiaricarbonis</name>
    <dbReference type="NCBI Taxonomy" id="391953"/>
    <lineage>
        <taxon>Bacteria</taxon>
        <taxon>Pseudomonadati</taxon>
        <taxon>Pseudomonadota</taxon>
        <taxon>Betaproteobacteria</taxon>
        <taxon>Burkholderiales</taxon>
        <taxon>Sphaerotilaceae</taxon>
        <taxon>Aquincola</taxon>
    </lineage>
</organism>
<dbReference type="Gene3D" id="1.20.1050.10">
    <property type="match status" value="1"/>
</dbReference>
<dbReference type="Pfam" id="PF02798">
    <property type="entry name" value="GST_N"/>
    <property type="match status" value="1"/>
</dbReference>
<feature type="domain" description="GST N-terminal" evidence="1">
    <location>
        <begin position="1"/>
        <end position="80"/>
    </location>
</feature>
<sequence>MIRLHYYPGNASMAPHILLQELGVPFELVRVDREAAAHKSAAYLKLNPNGLIPVLEDGDQVLYETAAILLHLADTHPEAVLAPGVGTPERAQYYKWMLWLSNTLQAMLIHYFYPDRMADDAVGAAAVKAHAEAAIGRMLDQLDAHLAAHQGPWLLGTDYSAADALAFVLCRWTRGFARPARSLPQLGAYLQRMLARPAVQKVFAVEQPAMPAV</sequence>
<evidence type="ECO:0000313" key="3">
    <source>
        <dbReference type="EMBL" id="URI10309.1"/>
    </source>
</evidence>
<dbReference type="CDD" id="cd03188">
    <property type="entry name" value="GST_C_Beta"/>
    <property type="match status" value="1"/>
</dbReference>
<dbReference type="InterPro" id="IPR010987">
    <property type="entry name" value="Glutathione-S-Trfase_C-like"/>
</dbReference>
<dbReference type="InterPro" id="IPR040079">
    <property type="entry name" value="Glutathione_S-Trfase"/>
</dbReference>
<evidence type="ECO:0000259" key="1">
    <source>
        <dbReference type="PROSITE" id="PS50404"/>
    </source>
</evidence>
<evidence type="ECO:0000313" key="4">
    <source>
        <dbReference type="Proteomes" id="UP001056201"/>
    </source>
</evidence>
<dbReference type="SFLD" id="SFLDG01150">
    <property type="entry name" value="Main.1:_Beta-like"/>
    <property type="match status" value="1"/>
</dbReference>
<dbReference type="InterPro" id="IPR036249">
    <property type="entry name" value="Thioredoxin-like_sf"/>
</dbReference>
<gene>
    <name evidence="3" type="ORF">MW290_14935</name>
</gene>
<dbReference type="InterPro" id="IPR004046">
    <property type="entry name" value="GST_C"/>
</dbReference>
<feature type="domain" description="GST C-terminal" evidence="2">
    <location>
        <begin position="86"/>
        <end position="212"/>
    </location>
</feature>
<reference evidence="3" key="1">
    <citation type="submission" date="2022-05" db="EMBL/GenBank/DDBJ databases">
        <title>An RpoN-dependent PEP-CTERM gene is involved in floc formation of an Aquincola tertiaricarbonis strain.</title>
        <authorList>
            <person name="Qiu D."/>
            <person name="Xia M."/>
        </authorList>
    </citation>
    <scope>NUCLEOTIDE SEQUENCE</scope>
    <source>
        <strain evidence="3">RN12</strain>
    </source>
</reference>
<dbReference type="PROSITE" id="PS50405">
    <property type="entry name" value="GST_CTER"/>
    <property type="match status" value="1"/>
</dbReference>
<name>A0ABY4SBD5_AQUTE</name>
<proteinExistence type="predicted"/>
<accession>A0ABY4SBD5</accession>
<dbReference type="InterPro" id="IPR036282">
    <property type="entry name" value="Glutathione-S-Trfase_C_sf"/>
</dbReference>
<dbReference type="SFLD" id="SFLDG00358">
    <property type="entry name" value="Main_(cytGST)"/>
    <property type="match status" value="1"/>
</dbReference>
<dbReference type="InterPro" id="IPR004045">
    <property type="entry name" value="Glutathione_S-Trfase_N"/>
</dbReference>